<sequence length="119" mass="13925">MSSTQLKQKFKKLPKKIQKILHHINIDGMKLIDQCENPENKKQLRSILMEIDFIHLHFNESEGELLEIAKELLRPYRNKYMRALTIFVPKQVPEASSSSNVKRKRNSGGDVGNKRARRK</sequence>
<reference evidence="2 3" key="1">
    <citation type="submission" date="2018-08" db="EMBL/GenBank/DDBJ databases">
        <title>Genome and evolution of the arbuscular mycorrhizal fungus Diversispora epigaea (formerly Glomus versiforme) and its bacterial endosymbionts.</title>
        <authorList>
            <person name="Sun X."/>
            <person name="Fei Z."/>
            <person name="Harrison M."/>
        </authorList>
    </citation>
    <scope>NUCLEOTIDE SEQUENCE [LARGE SCALE GENOMIC DNA]</scope>
    <source>
        <strain evidence="2 3">IT104</strain>
    </source>
</reference>
<dbReference type="Proteomes" id="UP000266861">
    <property type="component" value="Unassembled WGS sequence"/>
</dbReference>
<comment type="caution">
    <text evidence="2">The sequence shown here is derived from an EMBL/GenBank/DDBJ whole genome shotgun (WGS) entry which is preliminary data.</text>
</comment>
<dbReference type="AlphaFoldDB" id="A0A397IZY4"/>
<proteinExistence type="predicted"/>
<feature type="region of interest" description="Disordered" evidence="1">
    <location>
        <begin position="92"/>
        <end position="119"/>
    </location>
</feature>
<protein>
    <submittedName>
        <fullName evidence="2">Uncharacterized protein</fullName>
    </submittedName>
</protein>
<evidence type="ECO:0000256" key="1">
    <source>
        <dbReference type="SAM" id="MobiDB-lite"/>
    </source>
</evidence>
<keyword evidence="3" id="KW-1185">Reference proteome</keyword>
<dbReference type="EMBL" id="PQFF01000150">
    <property type="protein sequence ID" value="RHZ78584.1"/>
    <property type="molecule type" value="Genomic_DNA"/>
</dbReference>
<gene>
    <name evidence="2" type="ORF">Glove_159g34</name>
</gene>
<dbReference type="OrthoDB" id="2466503at2759"/>
<name>A0A397IZY4_9GLOM</name>
<evidence type="ECO:0000313" key="3">
    <source>
        <dbReference type="Proteomes" id="UP000266861"/>
    </source>
</evidence>
<accession>A0A397IZY4</accession>
<evidence type="ECO:0000313" key="2">
    <source>
        <dbReference type="EMBL" id="RHZ78584.1"/>
    </source>
</evidence>
<organism evidence="2 3">
    <name type="scientific">Diversispora epigaea</name>
    <dbReference type="NCBI Taxonomy" id="1348612"/>
    <lineage>
        <taxon>Eukaryota</taxon>
        <taxon>Fungi</taxon>
        <taxon>Fungi incertae sedis</taxon>
        <taxon>Mucoromycota</taxon>
        <taxon>Glomeromycotina</taxon>
        <taxon>Glomeromycetes</taxon>
        <taxon>Diversisporales</taxon>
        <taxon>Diversisporaceae</taxon>
        <taxon>Diversispora</taxon>
    </lineage>
</organism>